<proteinExistence type="predicted"/>
<evidence type="ECO:0000313" key="1">
    <source>
        <dbReference type="EMBL" id="MBR0559407.1"/>
    </source>
</evidence>
<gene>
    <name evidence="1" type="ORF">KB213_04965</name>
</gene>
<accession>A0ABS5E673</accession>
<sequence>MTDFFVVQDLLLPGMDFSAPVELYARGNDHVSFRLAERKAVFQPGGRAFFDTYYNGISVGAWKRMTTIDNVSVLLKGHGNFILRAGIHRLGQAFRWLTEQEIELADDQDTIAELPWAELDDGLLKIQLEAVSDGELSGGCFVTSSTPQRDVKLGVVITHFNRQSFVVPAIRRIHQELLQRQDYAGKIDLIVVDNSSNLTAEQTEGAIHIPNLNLGGSGGFTRGLLHLVDCKDYTHCLFMDDDASCEIESIRRAFTLQQFARDPKLAISGALLREMEPYRLFEKGASYEQGLVRPLNTGRDMRDVGELLLAERQEHYSAYGAWWFFCFDLKQFRHYPYPFFVRGDDALFGLLNDFKVETMNGISCWGEDFQLKENPLTRYLGLRSTLAIMLMTSDMPKQRVFRIMLSWFLSSILSYNYSSAQAIIQAVRDVSKGPEFWLENMDMSEIRAEFGPLNAEEKLTKVCLADYALVHGGVHECRLRRYIRLLSLNGFLLPAALIRKTTMLDHKAFRGTFRKIFRHSKVMYFYEAMDLGYVAEYDKKRFFKLSALFLKTSLRFLKDMPRLRRDYQSGMSDMTTEKFWRKIYSL</sequence>
<dbReference type="SUPFAM" id="SSF53448">
    <property type="entry name" value="Nucleotide-diphospho-sugar transferases"/>
    <property type="match status" value="1"/>
</dbReference>
<dbReference type="Gene3D" id="3.90.550.60">
    <property type="match status" value="1"/>
</dbReference>
<reference evidence="1 2" key="1">
    <citation type="submission" date="2021-04" db="EMBL/GenBank/DDBJ databases">
        <title>The complete genome sequence of Neokomagataea sp. TBRC 2177.</title>
        <authorList>
            <person name="Charoenyingcharoen P."/>
            <person name="Yukphan P."/>
        </authorList>
    </citation>
    <scope>NUCLEOTIDE SEQUENCE [LARGE SCALE GENOMIC DNA]</scope>
    <source>
        <strain evidence="1 2">TBRC 2177</strain>
    </source>
</reference>
<name>A0ABS5E673_9PROT</name>
<dbReference type="Proteomes" id="UP000677812">
    <property type="component" value="Unassembled WGS sequence"/>
</dbReference>
<dbReference type="RefSeq" id="WP_211680882.1">
    <property type="nucleotide sequence ID" value="NZ_JAGRQH010000002.1"/>
</dbReference>
<dbReference type="InterPro" id="IPR029044">
    <property type="entry name" value="Nucleotide-diphossugar_trans"/>
</dbReference>
<organism evidence="1 2">
    <name type="scientific">Neokomagataea anthophila</name>
    <dbReference type="NCBI Taxonomy" id="2826925"/>
    <lineage>
        <taxon>Bacteria</taxon>
        <taxon>Pseudomonadati</taxon>
        <taxon>Pseudomonadota</taxon>
        <taxon>Alphaproteobacteria</taxon>
        <taxon>Acetobacterales</taxon>
        <taxon>Acetobacteraceae</taxon>
        <taxon>Neokomagataea</taxon>
    </lineage>
</organism>
<dbReference type="EMBL" id="JAGRQH010000002">
    <property type="protein sequence ID" value="MBR0559407.1"/>
    <property type="molecule type" value="Genomic_DNA"/>
</dbReference>
<protein>
    <submittedName>
        <fullName evidence="1">Glycosyltransferase family 2 protein</fullName>
    </submittedName>
</protein>
<evidence type="ECO:0000313" key="2">
    <source>
        <dbReference type="Proteomes" id="UP000677812"/>
    </source>
</evidence>
<comment type="caution">
    <text evidence="1">The sequence shown here is derived from an EMBL/GenBank/DDBJ whole genome shotgun (WGS) entry which is preliminary data.</text>
</comment>
<keyword evidence="2" id="KW-1185">Reference proteome</keyword>